<dbReference type="GO" id="GO:0003743">
    <property type="term" value="F:translation initiation factor activity"/>
    <property type="evidence" value="ECO:0007669"/>
    <property type="project" value="UniProtKB-KW"/>
</dbReference>
<dbReference type="GO" id="GO:0071074">
    <property type="term" value="F:eukaryotic initiation factor eIF2 binding"/>
    <property type="evidence" value="ECO:0007669"/>
    <property type="project" value="TreeGrafter"/>
</dbReference>
<dbReference type="Pfam" id="PF02020">
    <property type="entry name" value="W2"/>
    <property type="match status" value="1"/>
</dbReference>
<dbReference type="Gene3D" id="2.20.25.350">
    <property type="match status" value="1"/>
</dbReference>
<dbReference type="EMBL" id="JAPQKS010000003">
    <property type="protein sequence ID" value="KAJ5238493.1"/>
    <property type="molecule type" value="Genomic_DNA"/>
</dbReference>
<dbReference type="FunFam" id="2.20.25.350:FF:000001">
    <property type="entry name" value="Eukaryotic translation initiation factor 5"/>
    <property type="match status" value="1"/>
</dbReference>
<feature type="domain" description="W2" evidence="7">
    <location>
        <begin position="252"/>
        <end position="414"/>
    </location>
</feature>
<feature type="compositionally biased region" description="Basic residues" evidence="6">
    <location>
        <begin position="147"/>
        <end position="156"/>
    </location>
</feature>
<evidence type="ECO:0000259" key="7">
    <source>
        <dbReference type="PROSITE" id="PS51363"/>
    </source>
</evidence>
<dbReference type="GO" id="GO:0001732">
    <property type="term" value="P:formation of cytoplasmic translation initiation complex"/>
    <property type="evidence" value="ECO:0007669"/>
    <property type="project" value="TreeGrafter"/>
</dbReference>
<dbReference type="AlphaFoldDB" id="A0A9W9TRX7"/>
<dbReference type="GO" id="GO:0005092">
    <property type="term" value="F:GDP-dissociation inhibitor activity"/>
    <property type="evidence" value="ECO:0007669"/>
    <property type="project" value="TreeGrafter"/>
</dbReference>
<dbReference type="Gene3D" id="1.25.40.180">
    <property type="match status" value="1"/>
</dbReference>
<dbReference type="Gene3D" id="3.30.30.170">
    <property type="match status" value="1"/>
</dbReference>
<keyword evidence="3" id="KW-0547">Nucleotide-binding</keyword>
<comment type="caution">
    <text evidence="8">The sequence shown here is derived from an EMBL/GenBank/DDBJ whole genome shotgun (WGS) entry which is preliminary data.</text>
</comment>
<comment type="similarity">
    <text evidence="1">Belongs to the eIF-2-beta/eIF-5 family.</text>
</comment>
<sequence>MTTVNIRRDVTDPFYRYKMERLQSKIEGKGNGIKTVIVNLNSVAGSLSRPPAYLIKYFGFEIGAQANAKPTDERWIINGAHDANKLQDYLDGFISKFVLCKKCKNPETDVIIGGDKITLDCKACGQRSDVDPRLKLSTFIVRNNPKGGKKEKKDKKARREEKNKLANGEDGSPGESNGSEQGEDEDEALAAGSDDELTKRIKSQAKEIAVEKEIKDDEWAVDVSEEAVKARAQELPSDLKKSLVLEDVDDDEADGPSSYEQLGSWIVDTANEKGGVTKVSDIDIYKKAKEFGIETKHKTVAVLAQSIFDDKIVKQIEDRAPLLKKLITSERHEKAFLGGTERFVGQDRPALMAQIPAILLGYYQNDLVSEETLKSWGAKASKKYVDISTSKKVRKAAQPFLEWLENAESEDDSDEEESE</sequence>
<organism evidence="8 9">
    <name type="scientific">Penicillium chermesinum</name>
    <dbReference type="NCBI Taxonomy" id="63820"/>
    <lineage>
        <taxon>Eukaryota</taxon>
        <taxon>Fungi</taxon>
        <taxon>Dikarya</taxon>
        <taxon>Ascomycota</taxon>
        <taxon>Pezizomycotina</taxon>
        <taxon>Eurotiomycetes</taxon>
        <taxon>Eurotiomycetidae</taxon>
        <taxon>Eurotiales</taxon>
        <taxon>Aspergillaceae</taxon>
        <taxon>Penicillium</taxon>
    </lineage>
</organism>
<dbReference type="RefSeq" id="XP_058331412.1">
    <property type="nucleotide sequence ID" value="XM_058472409.1"/>
</dbReference>
<dbReference type="PANTHER" id="PTHR23001:SF7">
    <property type="entry name" value="EUKARYOTIC TRANSLATION INITIATION FACTOR 5"/>
    <property type="match status" value="1"/>
</dbReference>
<gene>
    <name evidence="8" type="ORF">N7468_003112</name>
</gene>
<dbReference type="InterPro" id="IPR016190">
    <property type="entry name" value="Transl_init_fac_IF2/IF5_Zn-bd"/>
</dbReference>
<evidence type="ECO:0000256" key="4">
    <source>
        <dbReference type="ARBA" id="ARBA00022917"/>
    </source>
</evidence>
<dbReference type="InterPro" id="IPR002735">
    <property type="entry name" value="Transl_init_fac_IF2/IF5_dom"/>
</dbReference>
<dbReference type="InterPro" id="IPR003307">
    <property type="entry name" value="W2_domain"/>
</dbReference>
<dbReference type="FunFam" id="1.25.40.180:FF:000031">
    <property type="entry name" value="Eukaryotic translation initiation factor 5"/>
    <property type="match status" value="1"/>
</dbReference>
<dbReference type="InterPro" id="IPR016024">
    <property type="entry name" value="ARM-type_fold"/>
</dbReference>
<dbReference type="Pfam" id="PF01873">
    <property type="entry name" value="eIF-5_eIF-2B"/>
    <property type="match status" value="1"/>
</dbReference>
<evidence type="ECO:0000256" key="1">
    <source>
        <dbReference type="ARBA" id="ARBA00010397"/>
    </source>
</evidence>
<dbReference type="SUPFAM" id="SSF100966">
    <property type="entry name" value="Translation initiation factor 2 beta, aIF2beta, N-terminal domain"/>
    <property type="match status" value="1"/>
</dbReference>
<evidence type="ECO:0000313" key="8">
    <source>
        <dbReference type="EMBL" id="KAJ5238493.1"/>
    </source>
</evidence>
<dbReference type="GO" id="GO:0005829">
    <property type="term" value="C:cytosol"/>
    <property type="evidence" value="ECO:0007669"/>
    <property type="project" value="TreeGrafter"/>
</dbReference>
<dbReference type="SUPFAM" id="SSF48371">
    <property type="entry name" value="ARM repeat"/>
    <property type="match status" value="1"/>
</dbReference>
<dbReference type="InterPro" id="IPR045196">
    <property type="entry name" value="IF2/IF5"/>
</dbReference>
<dbReference type="FunFam" id="3.30.30.170:FF:000002">
    <property type="entry name" value="Eukaryotic translation initiation factor 5"/>
    <property type="match status" value="1"/>
</dbReference>
<reference evidence="8" key="2">
    <citation type="journal article" date="2023" name="IMA Fungus">
        <title>Comparative genomic study of the Penicillium genus elucidates a diverse pangenome and 15 lateral gene transfer events.</title>
        <authorList>
            <person name="Petersen C."/>
            <person name="Sorensen T."/>
            <person name="Nielsen M.R."/>
            <person name="Sondergaard T.E."/>
            <person name="Sorensen J.L."/>
            <person name="Fitzpatrick D.A."/>
            <person name="Frisvad J.C."/>
            <person name="Nielsen K.L."/>
        </authorList>
    </citation>
    <scope>NUCLEOTIDE SEQUENCE</scope>
    <source>
        <strain evidence="8">IBT 19713</strain>
    </source>
</reference>
<name>A0A9W9TRX7_9EURO</name>
<accession>A0A9W9TRX7</accession>
<dbReference type="OrthoDB" id="10250831at2759"/>
<dbReference type="InterPro" id="IPR016189">
    <property type="entry name" value="Transl_init_fac_IF2/IF5_N"/>
</dbReference>
<keyword evidence="5" id="KW-0342">GTP-binding</keyword>
<evidence type="ECO:0000256" key="5">
    <source>
        <dbReference type="ARBA" id="ARBA00023134"/>
    </source>
</evidence>
<dbReference type="SUPFAM" id="SSF75689">
    <property type="entry name" value="Zinc-binding domain of translation initiation factor 2 beta"/>
    <property type="match status" value="1"/>
</dbReference>
<dbReference type="GO" id="GO:0005525">
    <property type="term" value="F:GTP binding"/>
    <property type="evidence" value="ECO:0007669"/>
    <property type="project" value="UniProtKB-KW"/>
</dbReference>
<dbReference type="SMART" id="SM00653">
    <property type="entry name" value="eIF2B_5"/>
    <property type="match status" value="1"/>
</dbReference>
<dbReference type="Proteomes" id="UP001150941">
    <property type="component" value="Unassembled WGS sequence"/>
</dbReference>
<dbReference type="GeneID" id="83199712"/>
<dbReference type="CDD" id="cd11561">
    <property type="entry name" value="W2_eIF5"/>
    <property type="match status" value="1"/>
</dbReference>
<protein>
    <recommendedName>
        <fullName evidence="7">W2 domain-containing protein</fullName>
    </recommendedName>
</protein>
<feature type="region of interest" description="Disordered" evidence="6">
    <location>
        <begin position="141"/>
        <end position="197"/>
    </location>
</feature>
<dbReference type="PROSITE" id="PS51363">
    <property type="entry name" value="W2"/>
    <property type="match status" value="1"/>
</dbReference>
<proteinExistence type="inferred from homology"/>
<evidence type="ECO:0000256" key="2">
    <source>
        <dbReference type="ARBA" id="ARBA00022540"/>
    </source>
</evidence>
<keyword evidence="9" id="KW-1185">Reference proteome</keyword>
<reference evidence="8" key="1">
    <citation type="submission" date="2022-11" db="EMBL/GenBank/DDBJ databases">
        <authorList>
            <person name="Petersen C."/>
        </authorList>
    </citation>
    <scope>NUCLEOTIDE SEQUENCE</scope>
    <source>
        <strain evidence="8">IBT 19713</strain>
    </source>
</reference>
<dbReference type="SMART" id="SM00515">
    <property type="entry name" value="eIF5C"/>
    <property type="match status" value="1"/>
</dbReference>
<keyword evidence="4" id="KW-0648">Protein biosynthesis</keyword>
<keyword evidence="2" id="KW-0396">Initiation factor</keyword>
<evidence type="ECO:0000256" key="6">
    <source>
        <dbReference type="SAM" id="MobiDB-lite"/>
    </source>
</evidence>
<dbReference type="PANTHER" id="PTHR23001">
    <property type="entry name" value="EUKARYOTIC TRANSLATION INITIATION FACTOR"/>
    <property type="match status" value="1"/>
</dbReference>
<evidence type="ECO:0000313" key="9">
    <source>
        <dbReference type="Proteomes" id="UP001150941"/>
    </source>
</evidence>
<evidence type="ECO:0000256" key="3">
    <source>
        <dbReference type="ARBA" id="ARBA00022741"/>
    </source>
</evidence>